<dbReference type="EC" id="1.14.13.9" evidence="9"/>
<dbReference type="PRINTS" id="PR00420">
    <property type="entry name" value="RNGMNOXGNASE"/>
</dbReference>
<dbReference type="GO" id="GO:0019805">
    <property type="term" value="P:quinolinate biosynthetic process"/>
    <property type="evidence" value="ECO:0007669"/>
    <property type="project" value="UniProtKB-UniRule"/>
</dbReference>
<evidence type="ECO:0000256" key="4">
    <source>
        <dbReference type="ARBA" id="ARBA00022827"/>
    </source>
</evidence>
<accession>A0A2K9A9B7</accession>
<gene>
    <name evidence="9" type="primary">kmo</name>
    <name evidence="11" type="ORF">CW740_01620</name>
</gene>
<dbReference type="UniPathway" id="UPA00253">
    <property type="reaction ID" value="UER00328"/>
</dbReference>
<dbReference type="AlphaFoldDB" id="A0A2K9A9B7"/>
<reference evidence="11 12" key="1">
    <citation type="submission" date="2017-12" db="EMBL/GenBank/DDBJ databases">
        <title>Kangiella profundi FT102 completed genome.</title>
        <authorList>
            <person name="Xu J."/>
            <person name="Wang J."/>
            <person name="Lu Y."/>
        </authorList>
    </citation>
    <scope>NUCLEOTIDE SEQUENCE [LARGE SCALE GENOMIC DNA]</scope>
    <source>
        <strain evidence="11 12">FT102</strain>
    </source>
</reference>
<dbReference type="InterPro" id="IPR027545">
    <property type="entry name" value="Kynurenine_monooxygenase"/>
</dbReference>
<evidence type="ECO:0000256" key="8">
    <source>
        <dbReference type="ARBA" id="ARBA00047818"/>
    </source>
</evidence>
<evidence type="ECO:0000256" key="6">
    <source>
        <dbReference type="ARBA" id="ARBA00023002"/>
    </source>
</evidence>
<comment type="similarity">
    <text evidence="9">Belongs to the aromatic-ring hydroxylase family. KMO subfamily.</text>
</comment>
<keyword evidence="12" id="KW-1185">Reference proteome</keyword>
<evidence type="ECO:0000256" key="2">
    <source>
        <dbReference type="ARBA" id="ARBA00022630"/>
    </source>
</evidence>
<comment type="catalytic activity">
    <reaction evidence="8 9">
        <text>L-kynurenine + NADPH + O2 + H(+) = 3-hydroxy-L-kynurenine + NADP(+) + H2O</text>
        <dbReference type="Rhea" id="RHEA:20545"/>
        <dbReference type="ChEBI" id="CHEBI:15377"/>
        <dbReference type="ChEBI" id="CHEBI:15378"/>
        <dbReference type="ChEBI" id="CHEBI:15379"/>
        <dbReference type="ChEBI" id="CHEBI:57783"/>
        <dbReference type="ChEBI" id="CHEBI:57959"/>
        <dbReference type="ChEBI" id="CHEBI:58125"/>
        <dbReference type="ChEBI" id="CHEBI:58349"/>
        <dbReference type="EC" id="1.14.13.9"/>
    </reaction>
</comment>
<evidence type="ECO:0000256" key="9">
    <source>
        <dbReference type="HAMAP-Rule" id="MF_01971"/>
    </source>
</evidence>
<dbReference type="GO" id="GO:0043420">
    <property type="term" value="P:anthranilate metabolic process"/>
    <property type="evidence" value="ECO:0007669"/>
    <property type="project" value="UniProtKB-UniRule"/>
</dbReference>
<evidence type="ECO:0000256" key="7">
    <source>
        <dbReference type="ARBA" id="ARBA00023033"/>
    </source>
</evidence>
<dbReference type="GO" id="GO:0009435">
    <property type="term" value="P:NAD+ biosynthetic process"/>
    <property type="evidence" value="ECO:0007669"/>
    <property type="project" value="UniProtKB-UniPathway"/>
</dbReference>
<evidence type="ECO:0000256" key="5">
    <source>
        <dbReference type="ARBA" id="ARBA00022857"/>
    </source>
</evidence>
<dbReference type="PANTHER" id="PTHR46028:SF2">
    <property type="entry name" value="KYNURENINE 3-MONOOXYGENASE"/>
    <property type="match status" value="1"/>
</dbReference>
<comment type="pathway">
    <text evidence="9">Cofactor biosynthesis; NAD(+) biosynthesis; quinolinate from L-kynurenine: step 1/3.</text>
</comment>
<dbReference type="KEGG" id="kpd:CW740_01620"/>
<dbReference type="PANTHER" id="PTHR46028">
    <property type="entry name" value="KYNURENINE 3-MONOOXYGENASE"/>
    <property type="match status" value="1"/>
</dbReference>
<name>A0A2K9A9B7_9GAMM</name>
<evidence type="ECO:0000313" key="12">
    <source>
        <dbReference type="Proteomes" id="UP000232693"/>
    </source>
</evidence>
<organism evidence="11 12">
    <name type="scientific">Kangiella profundi</name>
    <dbReference type="NCBI Taxonomy" id="1561924"/>
    <lineage>
        <taxon>Bacteria</taxon>
        <taxon>Pseudomonadati</taxon>
        <taxon>Pseudomonadota</taxon>
        <taxon>Gammaproteobacteria</taxon>
        <taxon>Kangiellales</taxon>
        <taxon>Kangiellaceae</taxon>
        <taxon>Kangiella</taxon>
    </lineage>
</organism>
<evidence type="ECO:0000256" key="3">
    <source>
        <dbReference type="ARBA" id="ARBA00022642"/>
    </source>
</evidence>
<dbReference type="GO" id="GO:0004502">
    <property type="term" value="F:kynurenine 3-monooxygenase activity"/>
    <property type="evidence" value="ECO:0007669"/>
    <property type="project" value="UniProtKB-UniRule"/>
</dbReference>
<dbReference type="Proteomes" id="UP000232693">
    <property type="component" value="Chromosome"/>
</dbReference>
<keyword evidence="3 9" id="KW-0662">Pyridine nucleotide biosynthesis</keyword>
<dbReference type="GO" id="GO:0006569">
    <property type="term" value="P:L-tryptophan catabolic process"/>
    <property type="evidence" value="ECO:0007669"/>
    <property type="project" value="UniProtKB-UniRule"/>
</dbReference>
<comment type="cofactor">
    <cofactor evidence="1 9">
        <name>FAD</name>
        <dbReference type="ChEBI" id="CHEBI:57692"/>
    </cofactor>
</comment>
<keyword evidence="5 9" id="KW-0521">NADP</keyword>
<keyword evidence="4 9" id="KW-0274">FAD</keyword>
<keyword evidence="7 9" id="KW-0503">Monooxygenase</keyword>
<evidence type="ECO:0000259" key="10">
    <source>
        <dbReference type="Pfam" id="PF01494"/>
    </source>
</evidence>
<comment type="function">
    <text evidence="9">Catalyzes the hydroxylation of L-kynurenine (L-Kyn) to form 3-hydroxy-L-kynurenine (L-3OHKyn). Required for synthesis of quinolinic acid.</text>
</comment>
<feature type="domain" description="FAD-binding" evidence="10">
    <location>
        <begin position="10"/>
        <end position="335"/>
    </location>
</feature>
<dbReference type="GO" id="GO:0071949">
    <property type="term" value="F:FAD binding"/>
    <property type="evidence" value="ECO:0007669"/>
    <property type="project" value="InterPro"/>
</dbReference>
<dbReference type="InterPro" id="IPR002938">
    <property type="entry name" value="FAD-bd"/>
</dbReference>
<protein>
    <recommendedName>
        <fullName evidence="9">Kynurenine 3-monooxygenase</fullName>
        <ecNumber evidence="9">1.14.13.9</ecNumber>
    </recommendedName>
    <alternativeName>
        <fullName evidence="9">Kynurenine 3-hydroxylase</fullName>
    </alternativeName>
</protein>
<evidence type="ECO:0000313" key="11">
    <source>
        <dbReference type="EMBL" id="AUD78007.1"/>
    </source>
</evidence>
<dbReference type="RefSeq" id="WP_106645917.1">
    <property type="nucleotide sequence ID" value="NZ_BMGO01000001.1"/>
</dbReference>
<keyword evidence="6 9" id="KW-0560">Oxidoreductase</keyword>
<dbReference type="OrthoDB" id="9782160at2"/>
<dbReference type="Gene3D" id="3.50.50.60">
    <property type="entry name" value="FAD/NAD(P)-binding domain"/>
    <property type="match status" value="1"/>
</dbReference>
<dbReference type="Pfam" id="PF01494">
    <property type="entry name" value="FAD_binding_3"/>
    <property type="match status" value="1"/>
</dbReference>
<proteinExistence type="inferred from homology"/>
<keyword evidence="2 9" id="KW-0285">Flavoprotein</keyword>
<dbReference type="FunFam" id="3.50.50.60:FF:000185">
    <property type="entry name" value="Kynurenine 3-monooxygenase"/>
    <property type="match status" value="1"/>
</dbReference>
<dbReference type="InterPro" id="IPR036188">
    <property type="entry name" value="FAD/NAD-bd_sf"/>
</dbReference>
<evidence type="ECO:0000256" key="1">
    <source>
        <dbReference type="ARBA" id="ARBA00001974"/>
    </source>
</evidence>
<dbReference type="GO" id="GO:0070189">
    <property type="term" value="P:kynurenine metabolic process"/>
    <property type="evidence" value="ECO:0007669"/>
    <property type="project" value="TreeGrafter"/>
</dbReference>
<sequence>MSSKQDKHITLIGAGLVGSLASIYLGLRGYKVDVYEKLPDIRLEDIPAGRSINLALANRGIRPLQQVGIMDKVEKLLIPMKGRMLHDEKGELQFQSYGQKPEEVIYSVSRAGLVSLLRDEAEATSNVTFHFKHPLVDIDFNQQTFIVEDAMTGQQQTLNYDVLLATDGAGSPVRQFMEAAKVGHFSSELLEHNYKELTIPSDQAGNFQIEEEALHIWPRGGYMVIALPNLDGSFTVTLFMPTNNGEASFANLNTPEKVDNFFKQYFKDAYDLIPNLTELFFENPTGVLGTVRSEKWFHGNALIFGDAAHAIVPFHGQGMNCGFEDCAELNSLLNQFDDDWQQVFPAFNEARRDNANAIADMALDNYIEMRDSVRDPKFHLKKSIAFELEKRFPEQFIPRYSMVMFHHIPYAQAQSRGVIQANILQQLAKEIDSLDQVDWQLATQLVQDQLTVLPKDYLQ</sequence>
<dbReference type="EMBL" id="CP025120">
    <property type="protein sequence ID" value="AUD78007.1"/>
    <property type="molecule type" value="Genomic_DNA"/>
</dbReference>
<dbReference type="SUPFAM" id="SSF51905">
    <property type="entry name" value="FAD/NAD(P)-binding domain"/>
    <property type="match status" value="1"/>
</dbReference>
<dbReference type="HAMAP" id="MF_01971">
    <property type="entry name" value="Kynurenine_monooxygenase"/>
    <property type="match status" value="1"/>
</dbReference>